<reference evidence="1 2" key="1">
    <citation type="submission" date="2016-10" db="EMBL/GenBank/DDBJ databases">
        <authorList>
            <person name="de Groot N.N."/>
        </authorList>
    </citation>
    <scope>NUCLEOTIDE SEQUENCE [LARGE SCALE GENOMIC DNA]</scope>
    <source>
        <strain evidence="1 2">SP2</strain>
    </source>
</reference>
<organism evidence="1 2">
    <name type="scientific">Natronobacterium gregoryi</name>
    <dbReference type="NCBI Taxonomy" id="44930"/>
    <lineage>
        <taxon>Archaea</taxon>
        <taxon>Methanobacteriati</taxon>
        <taxon>Methanobacteriota</taxon>
        <taxon>Stenosarchaea group</taxon>
        <taxon>Halobacteria</taxon>
        <taxon>Halobacteriales</taxon>
        <taxon>Natrialbaceae</taxon>
        <taxon>Natronobacterium</taxon>
    </lineage>
</organism>
<dbReference type="RefSeq" id="WP_005580226.1">
    <property type="nucleotide sequence ID" value="NZ_FORO01000006.1"/>
</dbReference>
<protein>
    <submittedName>
        <fullName evidence="1">Uncharacterized protein</fullName>
    </submittedName>
</protein>
<dbReference type="GeneID" id="14207542"/>
<sequence>MKSHERSLVAFQRLRLAAVVGDECVRELLDEAVMDVGDPGIDRLHHLEQFVVTVSSPLAWIGVGTV</sequence>
<evidence type="ECO:0000313" key="1">
    <source>
        <dbReference type="EMBL" id="SFI79997.1"/>
    </source>
</evidence>
<dbReference type="AlphaFoldDB" id="A0A1I3L5L2"/>
<dbReference type="EMBL" id="FORO01000006">
    <property type="protein sequence ID" value="SFI79997.1"/>
    <property type="molecule type" value="Genomic_DNA"/>
</dbReference>
<gene>
    <name evidence="1" type="ORF">SAMN05443661_1068</name>
</gene>
<accession>A0A1I3L5L2</accession>
<proteinExistence type="predicted"/>
<evidence type="ECO:0000313" key="2">
    <source>
        <dbReference type="Proteomes" id="UP000182829"/>
    </source>
</evidence>
<dbReference type="Proteomes" id="UP000182829">
    <property type="component" value="Unassembled WGS sequence"/>
</dbReference>
<name>A0A1I3L5L2_9EURY</name>